<evidence type="ECO:0000256" key="3">
    <source>
        <dbReference type="ARBA" id="ARBA00023015"/>
    </source>
</evidence>
<evidence type="ECO:0000256" key="2">
    <source>
        <dbReference type="ARBA" id="ARBA00022737"/>
    </source>
</evidence>
<dbReference type="PANTHER" id="PTHR47997">
    <property type="entry name" value="MYB DOMAIN PROTEIN 55"/>
    <property type="match status" value="1"/>
</dbReference>
<evidence type="ECO:0000256" key="1">
    <source>
        <dbReference type="ARBA" id="ARBA00004123"/>
    </source>
</evidence>
<dbReference type="SMART" id="SM00717">
    <property type="entry name" value="SANT"/>
    <property type="match status" value="2"/>
</dbReference>
<evidence type="ECO:0000259" key="7">
    <source>
        <dbReference type="PROSITE" id="PS50090"/>
    </source>
</evidence>
<name>A0AAV3PIJ6_LITER</name>
<dbReference type="EMBL" id="BAABME010017829">
    <property type="protein sequence ID" value="GAA0151514.1"/>
    <property type="molecule type" value="Genomic_DNA"/>
</dbReference>
<dbReference type="AlphaFoldDB" id="A0AAV3PIJ6"/>
<evidence type="ECO:0000256" key="6">
    <source>
        <dbReference type="ARBA" id="ARBA00023242"/>
    </source>
</evidence>
<accession>A0AAV3PIJ6</accession>
<dbReference type="InterPro" id="IPR051953">
    <property type="entry name" value="Plant_SW-associated_TFs"/>
</dbReference>
<keyword evidence="6" id="KW-0539">Nucleus</keyword>
<evidence type="ECO:0000313" key="9">
    <source>
        <dbReference type="EMBL" id="GAA0151514.1"/>
    </source>
</evidence>
<dbReference type="Gene3D" id="1.10.10.60">
    <property type="entry name" value="Homeodomain-like"/>
    <property type="match status" value="2"/>
</dbReference>
<keyword evidence="5" id="KW-0804">Transcription</keyword>
<dbReference type="CDD" id="cd00167">
    <property type="entry name" value="SANT"/>
    <property type="match status" value="2"/>
</dbReference>
<evidence type="ECO:0000259" key="8">
    <source>
        <dbReference type="PROSITE" id="PS51294"/>
    </source>
</evidence>
<feature type="domain" description="Myb-like" evidence="7">
    <location>
        <begin position="8"/>
        <end position="60"/>
    </location>
</feature>
<evidence type="ECO:0000313" key="10">
    <source>
        <dbReference type="Proteomes" id="UP001454036"/>
    </source>
</evidence>
<dbReference type="InterPro" id="IPR017930">
    <property type="entry name" value="Myb_dom"/>
</dbReference>
<evidence type="ECO:0000256" key="5">
    <source>
        <dbReference type="ARBA" id="ARBA00023163"/>
    </source>
</evidence>
<comment type="caution">
    <text evidence="9">The sequence shown here is derived from an EMBL/GenBank/DDBJ whole genome shotgun (WGS) entry which is preliminary data.</text>
</comment>
<feature type="domain" description="HTH myb-type" evidence="8">
    <location>
        <begin position="8"/>
        <end position="64"/>
    </location>
</feature>
<feature type="domain" description="HTH myb-type" evidence="8">
    <location>
        <begin position="65"/>
        <end position="113"/>
    </location>
</feature>
<feature type="domain" description="Myb-like" evidence="7">
    <location>
        <begin position="61"/>
        <end position="111"/>
    </location>
</feature>
<keyword evidence="9" id="KW-0371">Homeobox</keyword>
<organism evidence="9 10">
    <name type="scientific">Lithospermum erythrorhizon</name>
    <name type="common">Purple gromwell</name>
    <name type="synonym">Lithospermum officinale var. erythrorhizon</name>
    <dbReference type="NCBI Taxonomy" id="34254"/>
    <lineage>
        <taxon>Eukaryota</taxon>
        <taxon>Viridiplantae</taxon>
        <taxon>Streptophyta</taxon>
        <taxon>Embryophyta</taxon>
        <taxon>Tracheophyta</taxon>
        <taxon>Spermatophyta</taxon>
        <taxon>Magnoliopsida</taxon>
        <taxon>eudicotyledons</taxon>
        <taxon>Gunneridae</taxon>
        <taxon>Pentapetalae</taxon>
        <taxon>asterids</taxon>
        <taxon>lamiids</taxon>
        <taxon>Boraginales</taxon>
        <taxon>Boraginaceae</taxon>
        <taxon>Boraginoideae</taxon>
        <taxon>Lithospermeae</taxon>
        <taxon>Lithospermum</taxon>
    </lineage>
</organism>
<protein>
    <submittedName>
        <fullName evidence="9">Homeodomain transcription factor</fullName>
    </submittedName>
</protein>
<dbReference type="PROSITE" id="PS50090">
    <property type="entry name" value="MYB_LIKE"/>
    <property type="match status" value="2"/>
</dbReference>
<dbReference type="Pfam" id="PF00249">
    <property type="entry name" value="Myb_DNA-binding"/>
    <property type="match status" value="2"/>
</dbReference>
<dbReference type="FunFam" id="1.10.10.60:FF:000001">
    <property type="entry name" value="MYB-related transcription factor"/>
    <property type="match status" value="1"/>
</dbReference>
<comment type="subcellular location">
    <subcellularLocation>
        <location evidence="1">Nucleus</location>
    </subcellularLocation>
</comment>
<keyword evidence="2" id="KW-0677">Repeat</keyword>
<keyword evidence="10" id="KW-1185">Reference proteome</keyword>
<dbReference type="InterPro" id="IPR001005">
    <property type="entry name" value="SANT/Myb"/>
</dbReference>
<sequence>MKLMINYTVELKKGAWSPEEDQKLIDYINKHGAKNWCQMPKAAGLSRSGKSCRLRWVNYLRPDLKRGRLTADEIETIVRLHNSLGNKWTQIAAQLPGRTDNEIKNFWHLNLKKCNKTMQTKKPNKSNKTIRGVRKMEEEKFAWPSSSYASDELYSSEINSSLRKSIINESIDFPIAESYSPSENYSSITMDTIISPSVSHQGPSQLLLEDSSGGPFWIEEISIPDIISSSMLEIDFDDHEIASPDSTSPFECDESTSFWLNILMDAERLGEK</sequence>
<reference evidence="9 10" key="1">
    <citation type="submission" date="2024-01" db="EMBL/GenBank/DDBJ databases">
        <title>The complete chloroplast genome sequence of Lithospermum erythrorhizon: insights into the phylogenetic relationship among Boraginaceae species and the maternal lineages of purple gromwells.</title>
        <authorList>
            <person name="Okada T."/>
            <person name="Watanabe K."/>
        </authorList>
    </citation>
    <scope>NUCLEOTIDE SEQUENCE [LARGE SCALE GENOMIC DNA]</scope>
</reference>
<dbReference type="GO" id="GO:0003677">
    <property type="term" value="F:DNA binding"/>
    <property type="evidence" value="ECO:0007669"/>
    <property type="project" value="UniProtKB-KW"/>
</dbReference>
<keyword evidence="4 9" id="KW-0238">DNA-binding</keyword>
<proteinExistence type="predicted"/>
<dbReference type="SUPFAM" id="SSF46689">
    <property type="entry name" value="Homeodomain-like"/>
    <property type="match status" value="1"/>
</dbReference>
<dbReference type="GO" id="GO:0005634">
    <property type="term" value="C:nucleus"/>
    <property type="evidence" value="ECO:0007669"/>
    <property type="project" value="UniProtKB-SubCell"/>
</dbReference>
<gene>
    <name evidence="9" type="ORF">LIER_37302</name>
</gene>
<evidence type="ECO:0000256" key="4">
    <source>
        <dbReference type="ARBA" id="ARBA00023125"/>
    </source>
</evidence>
<keyword evidence="3" id="KW-0805">Transcription regulation</keyword>
<dbReference type="Proteomes" id="UP001454036">
    <property type="component" value="Unassembled WGS sequence"/>
</dbReference>
<dbReference type="PROSITE" id="PS51294">
    <property type="entry name" value="HTH_MYB"/>
    <property type="match status" value="2"/>
</dbReference>
<dbReference type="InterPro" id="IPR009057">
    <property type="entry name" value="Homeodomain-like_sf"/>
</dbReference>
<dbReference type="PANTHER" id="PTHR47997:SF28">
    <property type="entry name" value="TRANSCRIPTION FACTOR MYB15-LIKE"/>
    <property type="match status" value="1"/>
</dbReference>